<keyword evidence="3" id="KW-1185">Reference proteome</keyword>
<name>A0A8S0VRX1_CYCAE</name>
<sequence length="165" mass="17495">MTRPPHCSSGTSNGALFLLRITSGADILFAVSITKAEAISYAAPAQEKAILGTNKMILIAQVLPIRVSSTLSTGFENLGSSIAHRGNDAVDTGCQYEDRFWLGFRGQQSGDMRAGGEDAPSIQDRRGGVLSELIRLDVASSYPSLHRGPARGAKQKVESETSQAS</sequence>
<gene>
    <name evidence="2" type="ORF">AAE3_LOCUS7283</name>
</gene>
<dbReference type="AlphaFoldDB" id="A0A8S0VRX1"/>
<proteinExistence type="predicted"/>
<accession>A0A8S0VRX1</accession>
<dbReference type="Proteomes" id="UP000467700">
    <property type="component" value="Unassembled WGS sequence"/>
</dbReference>
<protein>
    <submittedName>
        <fullName evidence="2">Uncharacterized protein</fullName>
    </submittedName>
</protein>
<dbReference type="EMBL" id="CACVBS010000046">
    <property type="protein sequence ID" value="CAA7265089.1"/>
    <property type="molecule type" value="Genomic_DNA"/>
</dbReference>
<evidence type="ECO:0000313" key="2">
    <source>
        <dbReference type="EMBL" id="CAA7265089.1"/>
    </source>
</evidence>
<reference evidence="2 3" key="1">
    <citation type="submission" date="2020-01" db="EMBL/GenBank/DDBJ databases">
        <authorList>
            <person name="Gupta K D."/>
        </authorList>
    </citation>
    <scope>NUCLEOTIDE SEQUENCE [LARGE SCALE GENOMIC DNA]</scope>
</reference>
<evidence type="ECO:0000256" key="1">
    <source>
        <dbReference type="SAM" id="MobiDB-lite"/>
    </source>
</evidence>
<organism evidence="2 3">
    <name type="scientific">Cyclocybe aegerita</name>
    <name type="common">Black poplar mushroom</name>
    <name type="synonym">Agrocybe aegerita</name>
    <dbReference type="NCBI Taxonomy" id="1973307"/>
    <lineage>
        <taxon>Eukaryota</taxon>
        <taxon>Fungi</taxon>
        <taxon>Dikarya</taxon>
        <taxon>Basidiomycota</taxon>
        <taxon>Agaricomycotina</taxon>
        <taxon>Agaricomycetes</taxon>
        <taxon>Agaricomycetidae</taxon>
        <taxon>Agaricales</taxon>
        <taxon>Agaricineae</taxon>
        <taxon>Bolbitiaceae</taxon>
        <taxon>Cyclocybe</taxon>
    </lineage>
</organism>
<evidence type="ECO:0000313" key="3">
    <source>
        <dbReference type="Proteomes" id="UP000467700"/>
    </source>
</evidence>
<comment type="caution">
    <text evidence="2">The sequence shown here is derived from an EMBL/GenBank/DDBJ whole genome shotgun (WGS) entry which is preliminary data.</text>
</comment>
<feature type="region of interest" description="Disordered" evidence="1">
    <location>
        <begin position="143"/>
        <end position="165"/>
    </location>
</feature>